<keyword evidence="2" id="KW-1185">Reference proteome</keyword>
<evidence type="ECO:0000313" key="2">
    <source>
        <dbReference type="Proteomes" id="UP001157006"/>
    </source>
</evidence>
<name>A0AAV0ZP41_VICFA</name>
<reference evidence="1 2" key="1">
    <citation type="submission" date="2023-01" db="EMBL/GenBank/DDBJ databases">
        <authorList>
            <person name="Kreplak J."/>
        </authorList>
    </citation>
    <scope>NUCLEOTIDE SEQUENCE [LARGE SCALE GENOMIC DNA]</scope>
</reference>
<accession>A0AAV0ZP41</accession>
<proteinExistence type="predicted"/>
<organism evidence="1 2">
    <name type="scientific">Vicia faba</name>
    <name type="common">Broad bean</name>
    <name type="synonym">Faba vulgaris</name>
    <dbReference type="NCBI Taxonomy" id="3906"/>
    <lineage>
        <taxon>Eukaryota</taxon>
        <taxon>Viridiplantae</taxon>
        <taxon>Streptophyta</taxon>
        <taxon>Embryophyta</taxon>
        <taxon>Tracheophyta</taxon>
        <taxon>Spermatophyta</taxon>
        <taxon>Magnoliopsida</taxon>
        <taxon>eudicotyledons</taxon>
        <taxon>Gunneridae</taxon>
        <taxon>Pentapetalae</taxon>
        <taxon>rosids</taxon>
        <taxon>fabids</taxon>
        <taxon>Fabales</taxon>
        <taxon>Fabaceae</taxon>
        <taxon>Papilionoideae</taxon>
        <taxon>50 kb inversion clade</taxon>
        <taxon>NPAAA clade</taxon>
        <taxon>Hologalegina</taxon>
        <taxon>IRL clade</taxon>
        <taxon>Fabeae</taxon>
        <taxon>Vicia</taxon>
    </lineage>
</organism>
<dbReference type="EMBL" id="OX451737">
    <property type="protein sequence ID" value="CAI8600029.1"/>
    <property type="molecule type" value="Genomic_DNA"/>
</dbReference>
<protein>
    <submittedName>
        <fullName evidence="1">Uncharacterized protein</fullName>
    </submittedName>
</protein>
<evidence type="ECO:0000313" key="1">
    <source>
        <dbReference type="EMBL" id="CAI8600029.1"/>
    </source>
</evidence>
<dbReference type="Proteomes" id="UP001157006">
    <property type="component" value="Chromosome 2"/>
</dbReference>
<sequence>MMEQRKFTRKRRILERIFLRGRLILMFATLSIWWSRAWVVSSLGGLHNPLYFVSQEPTTSDSQVSSFMDATQAWVDKGKDVTTAYANFLHNFWENLEDPDNGPSLKEGAFTTAISKLNRKQAVKKKHTTRFQASLKKSFL</sequence>
<dbReference type="AlphaFoldDB" id="A0AAV0ZP41"/>
<gene>
    <name evidence="1" type="ORF">VFH_II202320</name>
</gene>